<comment type="caution">
    <text evidence="1">The sequence shown here is derived from an EMBL/GenBank/DDBJ whole genome shotgun (WGS) entry which is preliminary data.</text>
</comment>
<name>A0ABP1FT77_9CHLO</name>
<dbReference type="EMBL" id="CAXHTA020000008">
    <property type="protein sequence ID" value="CAL5223118.1"/>
    <property type="molecule type" value="Genomic_DNA"/>
</dbReference>
<reference evidence="1 2" key="1">
    <citation type="submission" date="2024-06" db="EMBL/GenBank/DDBJ databases">
        <authorList>
            <person name="Kraege A."/>
            <person name="Thomma B."/>
        </authorList>
    </citation>
    <scope>NUCLEOTIDE SEQUENCE [LARGE SCALE GENOMIC DNA]</scope>
</reference>
<accession>A0ABP1FT77</accession>
<sequence length="200" mass="22415">MIAPPKEKLQFLLAELHVLTLLDEHHVDTPSALTGAQEAERARHLRTVQVPEIVERLMRTKVFQSIDAADRARLPDLLASWSVQRCEWLVTAPEKNQAELLLAELLVLLVLDGYHMNPPAAPTAAQADERARRLQAVQAASMLNRAGEENLESYEEDWNMKKAAVTQMLLLCYHVPPSIFASTRMMLQTSVPPCFARSGL</sequence>
<evidence type="ECO:0000313" key="2">
    <source>
        <dbReference type="Proteomes" id="UP001497392"/>
    </source>
</evidence>
<evidence type="ECO:0000313" key="1">
    <source>
        <dbReference type="EMBL" id="CAL5223118.1"/>
    </source>
</evidence>
<protein>
    <submittedName>
        <fullName evidence="1">G5580 protein</fullName>
    </submittedName>
</protein>
<gene>
    <name evidence="1" type="primary">g5580</name>
    <name evidence="1" type="ORF">VP750_LOCUS4777</name>
</gene>
<dbReference type="Proteomes" id="UP001497392">
    <property type="component" value="Unassembled WGS sequence"/>
</dbReference>
<proteinExistence type="predicted"/>
<organism evidence="1 2">
    <name type="scientific">Coccomyxa viridis</name>
    <dbReference type="NCBI Taxonomy" id="1274662"/>
    <lineage>
        <taxon>Eukaryota</taxon>
        <taxon>Viridiplantae</taxon>
        <taxon>Chlorophyta</taxon>
        <taxon>core chlorophytes</taxon>
        <taxon>Trebouxiophyceae</taxon>
        <taxon>Trebouxiophyceae incertae sedis</taxon>
        <taxon>Coccomyxaceae</taxon>
        <taxon>Coccomyxa</taxon>
    </lineage>
</organism>
<keyword evidence="2" id="KW-1185">Reference proteome</keyword>